<accession>A0A8S1BFR7</accession>
<dbReference type="AlphaFoldDB" id="A0A8S1BFR7"/>
<evidence type="ECO:0000256" key="2">
    <source>
        <dbReference type="SAM" id="MobiDB-lite"/>
    </source>
</evidence>
<dbReference type="GO" id="GO:0016020">
    <property type="term" value="C:membrane"/>
    <property type="evidence" value="ECO:0007669"/>
    <property type="project" value="TreeGrafter"/>
</dbReference>
<protein>
    <recommendedName>
        <fullName evidence="3">Glycolipid transfer protein domain-containing protein</fullName>
    </recommendedName>
</protein>
<gene>
    <name evidence="4" type="ORF">APLA_LOCUS16254</name>
</gene>
<dbReference type="Gene3D" id="1.10.3520.10">
    <property type="entry name" value="Glycolipid transfer protein"/>
    <property type="match status" value="1"/>
</dbReference>
<keyword evidence="5" id="KW-1185">Reference proteome</keyword>
<sequence length="239" mass="28133">MSGIRLRRPTLESSRQDKERRDRDRFNKMSNVNTLDLQHVHQCFQRSLKEEDDVIIEAYIDGYNELVKFLNLIGSVFSFVSSDVKSKIKIMEKHRESENAVYYDSFKKMMKYEKETKLYDQNDFVSGSRTMLRLHRGLDFIRLFLKRLSDMDDTMNTCTTCQGSYNETLADFHPWYIRKAATLAMHALPSRPDLLKKIFGTESSLEAAFTILPQTLTMCDEVYKRVEQLYTDFDFHGLP</sequence>
<dbReference type="PANTHER" id="PTHR10219">
    <property type="entry name" value="GLYCOLIPID TRANSFER PROTEIN-RELATED"/>
    <property type="match status" value="1"/>
</dbReference>
<dbReference type="GO" id="GO:1902388">
    <property type="term" value="F:ceramide 1-phosphate transfer activity"/>
    <property type="evidence" value="ECO:0007669"/>
    <property type="project" value="TreeGrafter"/>
</dbReference>
<evidence type="ECO:0000313" key="5">
    <source>
        <dbReference type="Proteomes" id="UP000494106"/>
    </source>
</evidence>
<name>A0A8S1BFR7_ARCPL</name>
<dbReference type="InterPro" id="IPR014830">
    <property type="entry name" value="Glycolipid_transfer_prot_dom"/>
</dbReference>
<feature type="region of interest" description="Disordered" evidence="2">
    <location>
        <begin position="1"/>
        <end position="22"/>
    </location>
</feature>
<organism evidence="4 5">
    <name type="scientific">Arctia plantaginis</name>
    <name type="common">Wood tiger moth</name>
    <name type="synonym">Phalaena plantaginis</name>
    <dbReference type="NCBI Taxonomy" id="874455"/>
    <lineage>
        <taxon>Eukaryota</taxon>
        <taxon>Metazoa</taxon>
        <taxon>Ecdysozoa</taxon>
        <taxon>Arthropoda</taxon>
        <taxon>Hexapoda</taxon>
        <taxon>Insecta</taxon>
        <taxon>Pterygota</taxon>
        <taxon>Neoptera</taxon>
        <taxon>Endopterygota</taxon>
        <taxon>Lepidoptera</taxon>
        <taxon>Glossata</taxon>
        <taxon>Ditrysia</taxon>
        <taxon>Noctuoidea</taxon>
        <taxon>Erebidae</taxon>
        <taxon>Arctiinae</taxon>
        <taxon>Arctia</taxon>
    </lineage>
</organism>
<dbReference type="GO" id="GO:0032691">
    <property type="term" value="P:negative regulation of interleukin-1 beta production"/>
    <property type="evidence" value="ECO:0007669"/>
    <property type="project" value="UniProtKB-ARBA"/>
</dbReference>
<reference evidence="4 5" key="1">
    <citation type="submission" date="2020-04" db="EMBL/GenBank/DDBJ databases">
        <authorList>
            <person name="Wallbank WR R."/>
            <person name="Pardo Diaz C."/>
            <person name="Kozak K."/>
            <person name="Martin S."/>
            <person name="Jiggins C."/>
            <person name="Moest M."/>
            <person name="Warren A I."/>
            <person name="Byers J.R.P. K."/>
            <person name="Montejo-Kovacevich G."/>
            <person name="Yen C E."/>
        </authorList>
    </citation>
    <scope>NUCLEOTIDE SEQUENCE [LARGE SCALE GENOMIC DNA]</scope>
</reference>
<dbReference type="EMBL" id="CADEBC010000594">
    <property type="protein sequence ID" value="CAB3257907.1"/>
    <property type="molecule type" value="Genomic_DNA"/>
</dbReference>
<dbReference type="InterPro" id="IPR036497">
    <property type="entry name" value="GLTP_sf"/>
</dbReference>
<comment type="caution">
    <text evidence="4">The sequence shown here is derived from an EMBL/GenBank/DDBJ whole genome shotgun (WGS) entry which is preliminary data.</text>
</comment>
<dbReference type="GO" id="GO:1902387">
    <property type="term" value="F:ceramide 1-phosphate binding"/>
    <property type="evidence" value="ECO:0007669"/>
    <property type="project" value="TreeGrafter"/>
</dbReference>
<proteinExistence type="inferred from homology"/>
<dbReference type="GO" id="GO:0005829">
    <property type="term" value="C:cytosol"/>
    <property type="evidence" value="ECO:0007669"/>
    <property type="project" value="TreeGrafter"/>
</dbReference>
<dbReference type="PANTHER" id="PTHR10219:SF43">
    <property type="entry name" value="GLYCOLIPID TRANSFER PROTEIN DOMAIN-CONTAINING PROTEIN"/>
    <property type="match status" value="1"/>
</dbReference>
<feature type="domain" description="Glycolipid transfer protein" evidence="3">
    <location>
        <begin position="56"/>
        <end position="198"/>
    </location>
</feature>
<evidence type="ECO:0000313" key="4">
    <source>
        <dbReference type="EMBL" id="CAB3257907.1"/>
    </source>
</evidence>
<dbReference type="Pfam" id="PF08718">
    <property type="entry name" value="GLTP"/>
    <property type="match status" value="1"/>
</dbReference>
<dbReference type="Proteomes" id="UP000494106">
    <property type="component" value="Unassembled WGS sequence"/>
</dbReference>
<comment type="similarity">
    <text evidence="1">Belongs to the GLTP family.</text>
</comment>
<evidence type="ECO:0000259" key="3">
    <source>
        <dbReference type="Pfam" id="PF08718"/>
    </source>
</evidence>
<evidence type="ECO:0000256" key="1">
    <source>
        <dbReference type="ARBA" id="ARBA00007148"/>
    </source>
</evidence>
<dbReference type="SUPFAM" id="SSF110004">
    <property type="entry name" value="Glycolipid transfer protein, GLTP"/>
    <property type="match status" value="1"/>
</dbReference>
<dbReference type="FunFam" id="1.10.3520.10:FF:000002">
    <property type="entry name" value="Ceramide-1-phosphate transfer protein"/>
    <property type="match status" value="1"/>
</dbReference>
<dbReference type="OrthoDB" id="116883at2759"/>